<dbReference type="EMBL" id="UFXP01000001">
    <property type="protein sequence ID" value="STC80261.1"/>
    <property type="molecule type" value="Genomic_DNA"/>
</dbReference>
<dbReference type="NCBIfam" id="TIGR00426">
    <property type="entry name" value="competence protein ComEA helix-hairpin-helix repeat region"/>
    <property type="match status" value="1"/>
</dbReference>
<keyword evidence="1" id="KW-0812">Transmembrane</keyword>
<dbReference type="InterPro" id="IPR003583">
    <property type="entry name" value="Hlx-hairpin-Hlx_DNA-bd_motif"/>
</dbReference>
<dbReference type="GO" id="GO:0015628">
    <property type="term" value="P:protein secretion by the type II secretion system"/>
    <property type="evidence" value="ECO:0007669"/>
    <property type="project" value="TreeGrafter"/>
</dbReference>
<dbReference type="SMART" id="SM00278">
    <property type="entry name" value="HhH1"/>
    <property type="match status" value="2"/>
</dbReference>
<dbReference type="GO" id="GO:0006281">
    <property type="term" value="P:DNA repair"/>
    <property type="evidence" value="ECO:0007669"/>
    <property type="project" value="InterPro"/>
</dbReference>
<evidence type="ECO:0000313" key="3">
    <source>
        <dbReference type="EMBL" id="STC80261.1"/>
    </source>
</evidence>
<organism evidence="3 4">
    <name type="scientific">Corynebacterium minutissimum</name>
    <dbReference type="NCBI Taxonomy" id="38301"/>
    <lineage>
        <taxon>Bacteria</taxon>
        <taxon>Bacillati</taxon>
        <taxon>Actinomycetota</taxon>
        <taxon>Actinomycetes</taxon>
        <taxon>Mycobacteriales</taxon>
        <taxon>Corynebacteriaceae</taxon>
        <taxon>Corynebacterium</taxon>
    </lineage>
</organism>
<dbReference type="GO" id="GO:0015627">
    <property type="term" value="C:type II protein secretion system complex"/>
    <property type="evidence" value="ECO:0007669"/>
    <property type="project" value="TreeGrafter"/>
</dbReference>
<name>A0A376D2Y1_9CORY</name>
<evidence type="ECO:0000259" key="2">
    <source>
        <dbReference type="SMART" id="SM00278"/>
    </source>
</evidence>
<dbReference type="SUPFAM" id="SSF47781">
    <property type="entry name" value="RuvA domain 2-like"/>
    <property type="match status" value="1"/>
</dbReference>
<proteinExistence type="predicted"/>
<dbReference type="InterPro" id="IPR051675">
    <property type="entry name" value="Endo/Exo/Phosphatase_dom_1"/>
</dbReference>
<protein>
    <submittedName>
        <fullName evidence="3">DNA uptake protein-related DNA-binding protein</fullName>
    </submittedName>
</protein>
<keyword evidence="1" id="KW-0472">Membrane</keyword>
<dbReference type="InterPro" id="IPR010994">
    <property type="entry name" value="RuvA_2-like"/>
</dbReference>
<feature type="transmembrane region" description="Helical" evidence="1">
    <location>
        <begin position="36"/>
        <end position="54"/>
    </location>
</feature>
<accession>A0A376D2Y1</accession>
<keyword evidence="3" id="KW-0238">DNA-binding</keyword>
<dbReference type="RefSeq" id="WP_115023184.1">
    <property type="nucleotide sequence ID" value="NZ_CP069533.1"/>
</dbReference>
<dbReference type="PANTHER" id="PTHR21180">
    <property type="entry name" value="ENDONUCLEASE/EXONUCLEASE/PHOSPHATASE FAMILY DOMAIN-CONTAINING PROTEIN 1"/>
    <property type="match status" value="1"/>
</dbReference>
<dbReference type="InterPro" id="IPR019554">
    <property type="entry name" value="Soluble_ligand-bd"/>
</dbReference>
<dbReference type="GO" id="GO:0003677">
    <property type="term" value="F:DNA binding"/>
    <property type="evidence" value="ECO:0007669"/>
    <property type="project" value="UniProtKB-KW"/>
</dbReference>
<feature type="domain" description="Helix-hairpin-helix DNA-binding motif class 1" evidence="2">
    <location>
        <begin position="155"/>
        <end position="174"/>
    </location>
</feature>
<dbReference type="Pfam" id="PF10531">
    <property type="entry name" value="SLBB"/>
    <property type="match status" value="1"/>
</dbReference>
<dbReference type="Pfam" id="PF12836">
    <property type="entry name" value="HHH_3"/>
    <property type="match status" value="1"/>
</dbReference>
<dbReference type="InterPro" id="IPR004509">
    <property type="entry name" value="Competence_ComEA_HhH"/>
</dbReference>
<sequence>MNAIADRLRDLTRPTGEEELLSVDYPRPRLRVPPRLALVAVGLAAVGLLLWLGGSREAANPYEVPAVSSAAPADIVVSVVGEVDSPGLVTLAPGARVNDALEASGPKVPTDNLNLAQKLNDGEQITVGALPGAEDDGGGGETGDDTVSLNSATAEELITLPGVGPATAEAIIAHREEAGHFTSIEQLMDVSGIGPAKFAQLKDKVRP</sequence>
<gene>
    <name evidence="3" type="primary">comEA</name>
    <name evidence="3" type="ORF">NCTC10289_02073</name>
</gene>
<dbReference type="Proteomes" id="UP000254287">
    <property type="component" value="Unassembled WGS sequence"/>
</dbReference>
<dbReference type="AlphaFoldDB" id="A0A376D2Y1"/>
<feature type="domain" description="Helix-hairpin-helix DNA-binding motif class 1" evidence="2">
    <location>
        <begin position="185"/>
        <end position="204"/>
    </location>
</feature>
<dbReference type="Gene3D" id="1.10.150.320">
    <property type="entry name" value="Photosystem II 12 kDa extrinsic protein"/>
    <property type="match status" value="1"/>
</dbReference>
<reference evidence="3 4" key="1">
    <citation type="submission" date="2018-06" db="EMBL/GenBank/DDBJ databases">
        <authorList>
            <consortium name="Pathogen Informatics"/>
            <person name="Doyle S."/>
        </authorList>
    </citation>
    <scope>NUCLEOTIDE SEQUENCE [LARGE SCALE GENOMIC DNA]</scope>
    <source>
        <strain evidence="3 4">NCTC10289</strain>
    </source>
</reference>
<evidence type="ECO:0000256" key="1">
    <source>
        <dbReference type="SAM" id="Phobius"/>
    </source>
</evidence>
<dbReference type="PANTHER" id="PTHR21180:SF32">
    <property type="entry name" value="ENDONUCLEASE_EXONUCLEASE_PHOSPHATASE FAMILY DOMAIN-CONTAINING PROTEIN 1"/>
    <property type="match status" value="1"/>
</dbReference>
<evidence type="ECO:0000313" key="4">
    <source>
        <dbReference type="Proteomes" id="UP000254287"/>
    </source>
</evidence>
<keyword evidence="1" id="KW-1133">Transmembrane helix</keyword>